<dbReference type="EMBL" id="KV417582">
    <property type="protein sequence ID" value="KZP17474.1"/>
    <property type="molecule type" value="Genomic_DNA"/>
</dbReference>
<dbReference type="PANTHER" id="PTHR45007">
    <property type="entry name" value="CARBOXYLASE, PUTATIVE (AFU_ORTHOLOGUE AFUA_5G07570)-RELATED"/>
    <property type="match status" value="1"/>
</dbReference>
<dbReference type="InterPro" id="IPR013815">
    <property type="entry name" value="ATP_grasp_subdomain_1"/>
</dbReference>
<dbReference type="PANTHER" id="PTHR45007:SF1">
    <property type="entry name" value="CARBOXYLASE, PUTATIVE (AFU_ORTHOLOGUE AFUA_5G07570)-RELATED"/>
    <property type="match status" value="1"/>
</dbReference>
<keyword evidence="1" id="KW-0547">Nucleotide-binding</keyword>
<evidence type="ECO:0000256" key="1">
    <source>
        <dbReference type="ARBA" id="ARBA00022840"/>
    </source>
</evidence>
<dbReference type="InterPro" id="IPR005479">
    <property type="entry name" value="CPAse_ATP-bd"/>
</dbReference>
<dbReference type="STRING" id="436010.A0A166G4U7"/>
<dbReference type="GO" id="GO:0005524">
    <property type="term" value="F:ATP binding"/>
    <property type="evidence" value="ECO:0007669"/>
    <property type="project" value="UniProtKB-KW"/>
</dbReference>
<dbReference type="InterPro" id="IPR011054">
    <property type="entry name" value="Rudment_hybrid_motif"/>
</dbReference>
<name>A0A166G4U7_9AGAM</name>
<protein>
    <recommendedName>
        <fullName evidence="2">Carbamoyl phosphate synthase ATP-binding domain-containing protein</fullName>
    </recommendedName>
</protein>
<accession>A0A166G4U7</accession>
<keyword evidence="1" id="KW-0067">ATP-binding</keyword>
<evidence type="ECO:0000313" key="3">
    <source>
        <dbReference type="EMBL" id="KZP17474.1"/>
    </source>
</evidence>
<organism evidence="3 4">
    <name type="scientific">Athelia psychrophila</name>
    <dbReference type="NCBI Taxonomy" id="1759441"/>
    <lineage>
        <taxon>Eukaryota</taxon>
        <taxon>Fungi</taxon>
        <taxon>Dikarya</taxon>
        <taxon>Basidiomycota</taxon>
        <taxon>Agaricomycotina</taxon>
        <taxon>Agaricomycetes</taxon>
        <taxon>Agaricomycetidae</taxon>
        <taxon>Atheliales</taxon>
        <taxon>Atheliaceae</taxon>
        <taxon>Athelia</taxon>
    </lineage>
</organism>
<dbReference type="Gene3D" id="3.30.470.20">
    <property type="entry name" value="ATP-grasp fold, B domain"/>
    <property type="match status" value="2"/>
</dbReference>
<dbReference type="Proteomes" id="UP000076532">
    <property type="component" value="Unassembled WGS sequence"/>
</dbReference>
<reference evidence="3 4" key="1">
    <citation type="journal article" date="2016" name="Mol. Biol. Evol.">
        <title>Comparative Genomics of Early-Diverging Mushroom-Forming Fungi Provides Insights into the Origins of Lignocellulose Decay Capabilities.</title>
        <authorList>
            <person name="Nagy L.G."/>
            <person name="Riley R."/>
            <person name="Tritt A."/>
            <person name="Adam C."/>
            <person name="Daum C."/>
            <person name="Floudas D."/>
            <person name="Sun H."/>
            <person name="Yadav J.S."/>
            <person name="Pangilinan J."/>
            <person name="Larsson K.H."/>
            <person name="Matsuura K."/>
            <person name="Barry K."/>
            <person name="Labutti K."/>
            <person name="Kuo R."/>
            <person name="Ohm R.A."/>
            <person name="Bhattacharya S.S."/>
            <person name="Shirouzu T."/>
            <person name="Yoshinaga Y."/>
            <person name="Martin F.M."/>
            <person name="Grigoriev I.V."/>
            <person name="Hibbett D.S."/>
        </authorList>
    </citation>
    <scope>NUCLEOTIDE SEQUENCE [LARGE SCALE GENOMIC DNA]</scope>
    <source>
        <strain evidence="3 4">CBS 109695</strain>
    </source>
</reference>
<sequence>MIKALEGRAGRGIRTVGAEEGVEEAFKPCMDDRGQLFSGKALSEGKHTEVQIVCDAAGDVAHLCELQCSVQRRFQKVVEGVMNLDLVRIRLHLCNSATLTSLNLNPTTIRPLQQGCAIQLRLTAEESAKDFRPSPGAIRASFIA</sequence>
<keyword evidence="4" id="KW-1185">Reference proteome</keyword>
<dbReference type="SUPFAM" id="SSF56059">
    <property type="entry name" value="Glutathione synthetase ATP-binding domain-like"/>
    <property type="match status" value="1"/>
</dbReference>
<feature type="domain" description="Carbamoyl phosphate synthase ATP-binding" evidence="2">
    <location>
        <begin position="1"/>
        <end position="79"/>
    </location>
</feature>
<dbReference type="OrthoDB" id="196847at2759"/>
<gene>
    <name evidence="3" type="ORF">FIBSPDRAFT_1046803</name>
</gene>
<dbReference type="AlphaFoldDB" id="A0A166G4U7"/>
<evidence type="ECO:0000259" key="2">
    <source>
        <dbReference type="Pfam" id="PF02786"/>
    </source>
</evidence>
<evidence type="ECO:0000313" key="4">
    <source>
        <dbReference type="Proteomes" id="UP000076532"/>
    </source>
</evidence>
<dbReference type="SUPFAM" id="SSF51246">
    <property type="entry name" value="Rudiment single hybrid motif"/>
    <property type="match status" value="1"/>
</dbReference>
<dbReference type="Gene3D" id="3.30.1490.20">
    <property type="entry name" value="ATP-grasp fold, A domain"/>
    <property type="match status" value="1"/>
</dbReference>
<dbReference type="Pfam" id="PF02786">
    <property type="entry name" value="CPSase_L_D2"/>
    <property type="match status" value="1"/>
</dbReference>
<proteinExistence type="predicted"/>